<dbReference type="PANTHER" id="PTHR24238:SF74">
    <property type="entry name" value="PROKINETICIN RECEPTOR 2"/>
    <property type="match status" value="1"/>
</dbReference>
<protein>
    <recommendedName>
        <fullName evidence="13">G-protein coupled receptors family 1 profile domain-containing protein</fullName>
    </recommendedName>
</protein>
<evidence type="ECO:0000256" key="11">
    <source>
        <dbReference type="ARBA" id="ARBA00023224"/>
    </source>
</evidence>
<dbReference type="OrthoDB" id="10053194at2759"/>
<evidence type="ECO:0000256" key="7">
    <source>
        <dbReference type="ARBA" id="ARBA00023136"/>
    </source>
</evidence>
<comment type="similarity">
    <text evidence="2">Belongs to the G-protein coupled receptor 1 family.</text>
</comment>
<dbReference type="PRINTS" id="PR00237">
    <property type="entry name" value="GPCRRHODOPSN"/>
</dbReference>
<feature type="domain" description="G-protein coupled receptors family 1 profile" evidence="13">
    <location>
        <begin position="73"/>
        <end position="154"/>
    </location>
</feature>
<keyword evidence="6" id="KW-0297">G-protein coupled receptor</keyword>
<dbReference type="InterPro" id="IPR017452">
    <property type="entry name" value="GPCR_Rhodpsn_7TM"/>
</dbReference>
<dbReference type="Pfam" id="PF00001">
    <property type="entry name" value="7tm_1"/>
    <property type="match status" value="1"/>
</dbReference>
<accession>A0A913Z6S2</accession>
<dbReference type="InterPro" id="IPR000276">
    <property type="entry name" value="GPCR_Rhodpsn"/>
</dbReference>
<evidence type="ECO:0000313" key="14">
    <source>
        <dbReference type="EnsemblMetazoa" id="XP_038046706.1"/>
    </source>
</evidence>
<keyword evidence="11" id="KW-0807">Transducer</keyword>
<keyword evidence="15" id="KW-1185">Reference proteome</keyword>
<evidence type="ECO:0000256" key="2">
    <source>
        <dbReference type="ARBA" id="ARBA00010663"/>
    </source>
</evidence>
<evidence type="ECO:0000256" key="6">
    <source>
        <dbReference type="ARBA" id="ARBA00023040"/>
    </source>
</evidence>
<dbReference type="OMA" id="HWAFGEY"/>
<dbReference type="EnsemblMetazoa" id="XM_038190778.1">
    <property type="protein sequence ID" value="XP_038046706.1"/>
    <property type="gene ID" value="LOC119720912"/>
</dbReference>
<dbReference type="GO" id="GO:0005886">
    <property type="term" value="C:plasma membrane"/>
    <property type="evidence" value="ECO:0007669"/>
    <property type="project" value="UniProtKB-SubCell"/>
</dbReference>
<dbReference type="AlphaFoldDB" id="A0A913Z6S2"/>
<sequence length="154" mass="17613">MAYEIYAFPRMDANHSVTLQHPLQAMYPQDYDGYDYNYTFESPELGVFPQVHISAKILVGITYCLMMSICGIGNLLLCYVIYRFRRMRTTTNLLIGNLALSDFLVAVICAPFNFYFYLFQNWPFGSAMCLAVGYLKITSLYVSTNSLLAIAIDR</sequence>
<proteinExistence type="inferred from homology"/>
<evidence type="ECO:0000256" key="8">
    <source>
        <dbReference type="ARBA" id="ARBA00023157"/>
    </source>
</evidence>
<evidence type="ECO:0000313" key="15">
    <source>
        <dbReference type="Proteomes" id="UP000887568"/>
    </source>
</evidence>
<evidence type="ECO:0000256" key="4">
    <source>
        <dbReference type="ARBA" id="ARBA00022692"/>
    </source>
</evidence>
<keyword evidence="7 12" id="KW-0472">Membrane</keyword>
<dbReference type="PANTHER" id="PTHR24238">
    <property type="entry name" value="G-PROTEIN COUPLED RECEPTOR"/>
    <property type="match status" value="1"/>
</dbReference>
<organism evidence="14 15">
    <name type="scientific">Patiria miniata</name>
    <name type="common">Bat star</name>
    <name type="synonym">Asterina miniata</name>
    <dbReference type="NCBI Taxonomy" id="46514"/>
    <lineage>
        <taxon>Eukaryota</taxon>
        <taxon>Metazoa</taxon>
        <taxon>Echinodermata</taxon>
        <taxon>Eleutherozoa</taxon>
        <taxon>Asterozoa</taxon>
        <taxon>Asteroidea</taxon>
        <taxon>Valvatacea</taxon>
        <taxon>Valvatida</taxon>
        <taxon>Asterinidae</taxon>
        <taxon>Patiria</taxon>
    </lineage>
</organism>
<evidence type="ECO:0000256" key="3">
    <source>
        <dbReference type="ARBA" id="ARBA00022475"/>
    </source>
</evidence>
<dbReference type="RefSeq" id="XP_038046706.1">
    <property type="nucleotide sequence ID" value="XM_038190778.1"/>
</dbReference>
<keyword evidence="9" id="KW-0675">Receptor</keyword>
<evidence type="ECO:0000259" key="13">
    <source>
        <dbReference type="PROSITE" id="PS50262"/>
    </source>
</evidence>
<evidence type="ECO:0000256" key="10">
    <source>
        <dbReference type="ARBA" id="ARBA00023180"/>
    </source>
</evidence>
<dbReference type="GeneID" id="119720912"/>
<keyword evidence="3" id="KW-1003">Cell membrane</keyword>
<dbReference type="GO" id="GO:0004983">
    <property type="term" value="F:neuropeptide Y receptor activity"/>
    <property type="evidence" value="ECO:0007669"/>
    <property type="project" value="InterPro"/>
</dbReference>
<feature type="transmembrane region" description="Helical" evidence="12">
    <location>
        <begin position="124"/>
        <end position="152"/>
    </location>
</feature>
<evidence type="ECO:0000256" key="1">
    <source>
        <dbReference type="ARBA" id="ARBA00004651"/>
    </source>
</evidence>
<dbReference type="Gene3D" id="1.20.1070.10">
    <property type="entry name" value="Rhodopsin 7-helix transmembrane proteins"/>
    <property type="match status" value="1"/>
</dbReference>
<keyword evidence="5 12" id="KW-1133">Transmembrane helix</keyword>
<dbReference type="Proteomes" id="UP000887568">
    <property type="component" value="Unplaced"/>
</dbReference>
<dbReference type="SUPFAM" id="SSF81321">
    <property type="entry name" value="Family A G protein-coupled receptor-like"/>
    <property type="match status" value="1"/>
</dbReference>
<evidence type="ECO:0000256" key="5">
    <source>
        <dbReference type="ARBA" id="ARBA00022989"/>
    </source>
</evidence>
<keyword evidence="8" id="KW-1015">Disulfide bond</keyword>
<keyword evidence="10" id="KW-0325">Glycoprotein</keyword>
<feature type="transmembrane region" description="Helical" evidence="12">
    <location>
        <begin position="57"/>
        <end position="82"/>
    </location>
</feature>
<feature type="transmembrane region" description="Helical" evidence="12">
    <location>
        <begin position="94"/>
        <end position="118"/>
    </location>
</feature>
<name>A0A913Z6S2_PATMI</name>
<dbReference type="PROSITE" id="PS50262">
    <property type="entry name" value="G_PROTEIN_RECEP_F1_2"/>
    <property type="match status" value="1"/>
</dbReference>
<reference evidence="14" key="1">
    <citation type="submission" date="2022-11" db="UniProtKB">
        <authorList>
            <consortium name="EnsemblMetazoa"/>
        </authorList>
    </citation>
    <scope>IDENTIFICATION</scope>
</reference>
<dbReference type="InterPro" id="IPR000611">
    <property type="entry name" value="NPY_rcpt"/>
</dbReference>
<evidence type="ECO:0000256" key="9">
    <source>
        <dbReference type="ARBA" id="ARBA00023170"/>
    </source>
</evidence>
<comment type="subcellular location">
    <subcellularLocation>
        <location evidence="1">Cell membrane</location>
        <topology evidence="1">Multi-pass membrane protein</topology>
    </subcellularLocation>
</comment>
<keyword evidence="4 12" id="KW-0812">Transmembrane</keyword>
<dbReference type="PRINTS" id="PR01012">
    <property type="entry name" value="NRPEPTIDEYR"/>
</dbReference>
<evidence type="ECO:0000256" key="12">
    <source>
        <dbReference type="SAM" id="Phobius"/>
    </source>
</evidence>